<evidence type="ECO:0000313" key="2">
    <source>
        <dbReference type="Proteomes" id="UP000639772"/>
    </source>
</evidence>
<gene>
    <name evidence="1" type="ORF">HPP92_008059</name>
</gene>
<reference evidence="1 2" key="1">
    <citation type="journal article" date="2020" name="Nat. Food">
        <title>A phased Vanilla planifolia genome enables genetic improvement of flavour and production.</title>
        <authorList>
            <person name="Hasing T."/>
            <person name="Tang H."/>
            <person name="Brym M."/>
            <person name="Khazi F."/>
            <person name="Huang T."/>
            <person name="Chambers A.H."/>
        </authorList>
    </citation>
    <scope>NUCLEOTIDE SEQUENCE [LARGE SCALE GENOMIC DNA]</scope>
    <source>
        <tissue evidence="1">Leaf</tissue>
    </source>
</reference>
<dbReference type="EMBL" id="JADCNM010000003">
    <property type="protein sequence ID" value="KAG0491196.1"/>
    <property type="molecule type" value="Genomic_DNA"/>
</dbReference>
<comment type="caution">
    <text evidence="1">The sequence shown here is derived from an EMBL/GenBank/DDBJ whole genome shotgun (WGS) entry which is preliminary data.</text>
</comment>
<sequence>MASVGVKVAKHGATVVAVPSLQNQIERYSVADHILHSLLDFQPELWGLPALDDWGSKRFANRAFACQRSVTRRVSSKECMLLSIEAGKSSSYSCNLGHATSASYTDEENILEVKYTTKEDAAIAWLPFDLLANSMRYGNFN</sequence>
<name>A0A835RFF2_VANPL</name>
<dbReference type="OrthoDB" id="276388at2759"/>
<protein>
    <submittedName>
        <fullName evidence="1">Uncharacterized protein</fullName>
    </submittedName>
</protein>
<accession>A0A835RFF2</accession>
<evidence type="ECO:0000313" key="1">
    <source>
        <dbReference type="EMBL" id="KAG0491196.1"/>
    </source>
</evidence>
<dbReference type="AlphaFoldDB" id="A0A835RFF2"/>
<proteinExistence type="predicted"/>
<organism evidence="1 2">
    <name type="scientific">Vanilla planifolia</name>
    <name type="common">Vanilla</name>
    <dbReference type="NCBI Taxonomy" id="51239"/>
    <lineage>
        <taxon>Eukaryota</taxon>
        <taxon>Viridiplantae</taxon>
        <taxon>Streptophyta</taxon>
        <taxon>Embryophyta</taxon>
        <taxon>Tracheophyta</taxon>
        <taxon>Spermatophyta</taxon>
        <taxon>Magnoliopsida</taxon>
        <taxon>Liliopsida</taxon>
        <taxon>Asparagales</taxon>
        <taxon>Orchidaceae</taxon>
        <taxon>Vanilloideae</taxon>
        <taxon>Vanilleae</taxon>
        <taxon>Vanilla</taxon>
    </lineage>
</organism>
<dbReference type="Proteomes" id="UP000639772">
    <property type="component" value="Chromosome 3"/>
</dbReference>